<proteinExistence type="predicted"/>
<keyword evidence="3" id="KW-1185">Reference proteome</keyword>
<name>A0A1G7HSK9_9RHOB</name>
<accession>A0A1G7HSK9</accession>
<feature type="compositionally biased region" description="Basic and acidic residues" evidence="1">
    <location>
        <begin position="108"/>
        <end position="117"/>
    </location>
</feature>
<dbReference type="RefSeq" id="WP_207545853.1">
    <property type="nucleotide sequence ID" value="NZ_FNAV01000011.1"/>
</dbReference>
<dbReference type="AlphaFoldDB" id="A0A1G7HSK9"/>
<evidence type="ECO:0000313" key="3">
    <source>
        <dbReference type="Proteomes" id="UP000198994"/>
    </source>
</evidence>
<reference evidence="3" key="1">
    <citation type="submission" date="2016-10" db="EMBL/GenBank/DDBJ databases">
        <authorList>
            <person name="Varghese N."/>
            <person name="Submissions S."/>
        </authorList>
    </citation>
    <scope>NUCLEOTIDE SEQUENCE [LARGE SCALE GENOMIC DNA]</scope>
    <source>
        <strain evidence="3">DSM 10146</strain>
    </source>
</reference>
<dbReference type="STRING" id="282683.SAMN04488105_111121"/>
<sequence length="487" mass="54712">MTRKTIEEHLAPAPTAIRRLLLEDRHDLEPGAAAVVGRLFASVHKHRVSISMPPAQCFREAAQSESTFRTLLRALSRHAPHVCTAEAVEVSDEWYARRRPPPKTAESPLREEGQQWPDRWREHLNALQKAKIKESSRQRYIASVDRCVEAVSEGRATADFGFITAMDLEDAFLNHPDADRRIKTVTAPNYLDGLIALGRAGGENRDSLDAMRCVSKDLRDRADLECKNKEVRIAKLMERGGFSYVVDRAGDAIEKNRLLPSHSAAGRRKLQAAVLSLVLMNKPPRKGDVVRWRFGHELVRDPDGVWRATWMQEKTGHETESGRLWPEVCALLDRWILGGRPDRLVVHRYLELTGHNWLSLSAETPYRDLPSELTKSLIGVPSHDLRTLAADYLRRHDPARAAQIIRTHLGHATDRAGDAYATECIGTSAQRLWQSARGMIADTDGNAREAAKIAKKKKKPAIPKPRGVTGRIGRPVRLPGRSRRRTG</sequence>
<dbReference type="EMBL" id="FNAV01000011">
    <property type="protein sequence ID" value="SDF03009.1"/>
    <property type="molecule type" value="Genomic_DNA"/>
</dbReference>
<evidence type="ECO:0008006" key="4">
    <source>
        <dbReference type="Google" id="ProtNLM"/>
    </source>
</evidence>
<organism evidence="2 3">
    <name type="scientific">Salipiger thiooxidans</name>
    <dbReference type="NCBI Taxonomy" id="282683"/>
    <lineage>
        <taxon>Bacteria</taxon>
        <taxon>Pseudomonadati</taxon>
        <taxon>Pseudomonadota</taxon>
        <taxon>Alphaproteobacteria</taxon>
        <taxon>Rhodobacterales</taxon>
        <taxon>Roseobacteraceae</taxon>
        <taxon>Salipiger</taxon>
    </lineage>
</organism>
<feature type="region of interest" description="Disordered" evidence="1">
    <location>
        <begin position="451"/>
        <end position="487"/>
    </location>
</feature>
<evidence type="ECO:0000256" key="1">
    <source>
        <dbReference type="SAM" id="MobiDB-lite"/>
    </source>
</evidence>
<gene>
    <name evidence="2" type="ORF">SAMN04488105_111121</name>
</gene>
<evidence type="ECO:0000313" key="2">
    <source>
        <dbReference type="EMBL" id="SDF03009.1"/>
    </source>
</evidence>
<dbReference type="Proteomes" id="UP000198994">
    <property type="component" value="Unassembled WGS sequence"/>
</dbReference>
<feature type="region of interest" description="Disordered" evidence="1">
    <location>
        <begin position="98"/>
        <end position="117"/>
    </location>
</feature>
<protein>
    <recommendedName>
        <fullName evidence="4">Tyr recombinase domain-containing protein</fullName>
    </recommendedName>
</protein>